<sequence length="134" mass="15110">MKDWKQILYDIYAPEIGSIWAAPNGIWTNSFASNKSETDYHPSVVGKVSSCRTSCQIVPGTSKDYRKGSCVFKVKLNTTDPACPLSYFLIDLWMTFSKSDLLTLKQGWNGIENLSEVQIKAFKQQIKFCKGIDV</sequence>
<gene>
    <name evidence="1" type="ORF">ACFSKV_14635</name>
</gene>
<dbReference type="RefSeq" id="WP_380804282.1">
    <property type="nucleotide sequence ID" value="NZ_JBHUIV010000020.1"/>
</dbReference>
<keyword evidence="2" id="KW-1185">Reference proteome</keyword>
<name>A0ABW5B9Y8_9BACT</name>
<dbReference type="EMBL" id="JBHUIV010000020">
    <property type="protein sequence ID" value="MFD2202812.1"/>
    <property type="molecule type" value="Genomic_DNA"/>
</dbReference>
<evidence type="ECO:0000313" key="1">
    <source>
        <dbReference type="EMBL" id="MFD2202812.1"/>
    </source>
</evidence>
<dbReference type="Proteomes" id="UP001597414">
    <property type="component" value="Unassembled WGS sequence"/>
</dbReference>
<protein>
    <submittedName>
        <fullName evidence="1">Uncharacterized protein</fullName>
    </submittedName>
</protein>
<reference evidence="2" key="1">
    <citation type="journal article" date="2019" name="Int. J. Syst. Evol. Microbiol.">
        <title>The Global Catalogue of Microorganisms (GCM) 10K type strain sequencing project: providing services to taxonomists for standard genome sequencing and annotation.</title>
        <authorList>
            <consortium name="The Broad Institute Genomics Platform"/>
            <consortium name="The Broad Institute Genome Sequencing Center for Infectious Disease"/>
            <person name="Wu L."/>
            <person name="Ma J."/>
        </authorList>
    </citation>
    <scope>NUCLEOTIDE SEQUENCE [LARGE SCALE GENOMIC DNA]</scope>
    <source>
        <strain evidence="2">KCTC 19812</strain>
    </source>
</reference>
<organism evidence="1 2">
    <name type="scientific">Shivajiella indica</name>
    <dbReference type="NCBI Taxonomy" id="872115"/>
    <lineage>
        <taxon>Bacteria</taxon>
        <taxon>Pseudomonadati</taxon>
        <taxon>Bacteroidota</taxon>
        <taxon>Cytophagia</taxon>
        <taxon>Cytophagales</taxon>
        <taxon>Cyclobacteriaceae</taxon>
        <taxon>Shivajiella</taxon>
    </lineage>
</organism>
<accession>A0ABW5B9Y8</accession>
<evidence type="ECO:0000313" key="2">
    <source>
        <dbReference type="Proteomes" id="UP001597414"/>
    </source>
</evidence>
<comment type="caution">
    <text evidence="1">The sequence shown here is derived from an EMBL/GenBank/DDBJ whole genome shotgun (WGS) entry which is preliminary data.</text>
</comment>
<proteinExistence type="predicted"/>